<comment type="caution">
    <text evidence="2">The sequence shown here is derived from an EMBL/GenBank/DDBJ whole genome shotgun (WGS) entry which is preliminary data.</text>
</comment>
<proteinExistence type="predicted"/>
<name>A0A317XAB9_9EURO</name>
<evidence type="ECO:0000313" key="2">
    <source>
        <dbReference type="EMBL" id="PWY95449.1"/>
    </source>
</evidence>
<evidence type="ECO:0000313" key="3">
    <source>
        <dbReference type="Proteomes" id="UP000246702"/>
    </source>
</evidence>
<accession>A0A317XAB9</accession>
<sequence length="86" mass="9656">MSSFAPVSLVAILLCLVGPVPNGLRFASGTRAVMGWNGRRKTSQRIHGGHMYVEARSCWGRRLEAAPYWLMQKIRREPGPRMDQGM</sequence>
<gene>
    <name evidence="2" type="ORF">BO94DRAFT_530169</name>
</gene>
<feature type="chain" id="PRO_5016238241" description="Secreted protein" evidence="1">
    <location>
        <begin position="20"/>
        <end position="86"/>
    </location>
</feature>
<dbReference type="GeneID" id="37112770"/>
<feature type="signal peptide" evidence="1">
    <location>
        <begin position="1"/>
        <end position="19"/>
    </location>
</feature>
<organism evidence="2 3">
    <name type="scientific">Aspergillus sclerotioniger CBS 115572</name>
    <dbReference type="NCBI Taxonomy" id="1450535"/>
    <lineage>
        <taxon>Eukaryota</taxon>
        <taxon>Fungi</taxon>
        <taxon>Dikarya</taxon>
        <taxon>Ascomycota</taxon>
        <taxon>Pezizomycotina</taxon>
        <taxon>Eurotiomycetes</taxon>
        <taxon>Eurotiomycetidae</taxon>
        <taxon>Eurotiales</taxon>
        <taxon>Aspergillaceae</taxon>
        <taxon>Aspergillus</taxon>
        <taxon>Aspergillus subgen. Circumdati</taxon>
    </lineage>
</organism>
<dbReference type="AlphaFoldDB" id="A0A317XAB9"/>
<keyword evidence="3" id="KW-1185">Reference proteome</keyword>
<keyword evidence="1" id="KW-0732">Signal</keyword>
<evidence type="ECO:0000256" key="1">
    <source>
        <dbReference type="SAM" id="SignalP"/>
    </source>
</evidence>
<evidence type="ECO:0008006" key="4">
    <source>
        <dbReference type="Google" id="ProtNLM"/>
    </source>
</evidence>
<dbReference type="OrthoDB" id="10446775at2759"/>
<dbReference type="EMBL" id="MSFK01000002">
    <property type="protein sequence ID" value="PWY95449.1"/>
    <property type="molecule type" value="Genomic_DNA"/>
</dbReference>
<reference evidence="2 3" key="1">
    <citation type="submission" date="2016-12" db="EMBL/GenBank/DDBJ databases">
        <title>The genomes of Aspergillus section Nigri reveals drivers in fungal speciation.</title>
        <authorList>
            <consortium name="DOE Joint Genome Institute"/>
            <person name="Vesth T.C."/>
            <person name="Nybo J."/>
            <person name="Theobald S."/>
            <person name="Brandl J."/>
            <person name="Frisvad J.C."/>
            <person name="Nielsen K.F."/>
            <person name="Lyhne E.K."/>
            <person name="Kogle M.E."/>
            <person name="Kuo A."/>
            <person name="Riley R."/>
            <person name="Clum A."/>
            <person name="Nolan M."/>
            <person name="Lipzen A."/>
            <person name="Salamov A."/>
            <person name="Henrissat B."/>
            <person name="Wiebenga A."/>
            <person name="De Vries R.P."/>
            <person name="Grigoriev I.V."/>
            <person name="Mortensen U.H."/>
            <person name="Andersen M.R."/>
            <person name="Baker S.E."/>
        </authorList>
    </citation>
    <scope>NUCLEOTIDE SEQUENCE [LARGE SCALE GENOMIC DNA]</scope>
    <source>
        <strain evidence="2 3">CBS 115572</strain>
    </source>
</reference>
<dbReference type="Proteomes" id="UP000246702">
    <property type="component" value="Unassembled WGS sequence"/>
</dbReference>
<dbReference type="RefSeq" id="XP_025472210.1">
    <property type="nucleotide sequence ID" value="XM_025610627.1"/>
</dbReference>
<protein>
    <recommendedName>
        <fullName evidence="4">Secreted protein</fullName>
    </recommendedName>
</protein>